<dbReference type="PANTHER" id="PTHR15343">
    <property type="entry name" value="CD7"/>
    <property type="match status" value="1"/>
</dbReference>
<feature type="signal peptide" evidence="1">
    <location>
        <begin position="1"/>
        <end position="26"/>
    </location>
</feature>
<dbReference type="Proteomes" id="UP000261620">
    <property type="component" value="Unplaced"/>
</dbReference>
<evidence type="ECO:0000313" key="3">
    <source>
        <dbReference type="Ensembl" id="ENSMMOP00000011373.1"/>
    </source>
</evidence>
<dbReference type="Pfam" id="PF07686">
    <property type="entry name" value="V-set"/>
    <property type="match status" value="1"/>
</dbReference>
<evidence type="ECO:0000256" key="1">
    <source>
        <dbReference type="SAM" id="SignalP"/>
    </source>
</evidence>
<dbReference type="InterPro" id="IPR013106">
    <property type="entry name" value="Ig_V-set"/>
</dbReference>
<dbReference type="PANTHER" id="PTHR15343:SF0">
    <property type="entry name" value="T-CELL ANTIGEN CD7"/>
    <property type="match status" value="1"/>
</dbReference>
<accession>A0A3Q3WAD8</accession>
<dbReference type="SMART" id="SM00406">
    <property type="entry name" value="IGv"/>
    <property type="match status" value="1"/>
</dbReference>
<dbReference type="PROSITE" id="PS50835">
    <property type="entry name" value="IG_LIKE"/>
    <property type="match status" value="1"/>
</dbReference>
<reference evidence="3" key="1">
    <citation type="submission" date="2025-08" db="UniProtKB">
        <authorList>
            <consortium name="Ensembl"/>
        </authorList>
    </citation>
    <scope>IDENTIFICATION</scope>
</reference>
<dbReference type="GO" id="GO:0038023">
    <property type="term" value="F:signaling receptor activity"/>
    <property type="evidence" value="ECO:0007669"/>
    <property type="project" value="InterPro"/>
</dbReference>
<dbReference type="AlphaFoldDB" id="A0A3Q3WAD8"/>
<dbReference type="SUPFAM" id="SSF48726">
    <property type="entry name" value="Immunoglobulin"/>
    <property type="match status" value="1"/>
</dbReference>
<sequence length="239" mass="27764">MIKSHHENVMFFFFLFPRMFISFFRGESVLLPCAVEQGDPFSFGMYLKRSWLHPTDVLFMYTGSEFSTGADEDKNRISVSGDPSSHALNVTISQLKASDTDRYYCEFVVENPAGEDLLLLGKTEFFLLVRAGECFFPFHKYFDCLKLNLTRKLRVSSVPLTDFRFLFLSQGKSRRRTKSQSQAPIYEEMARAKATRQRLAPQHLEGKEASESKNCLENHYETPRRVLCPRKEPQEHFNL</sequence>
<dbReference type="Gene3D" id="2.60.40.10">
    <property type="entry name" value="Immunoglobulins"/>
    <property type="match status" value="1"/>
</dbReference>
<evidence type="ECO:0000313" key="4">
    <source>
        <dbReference type="Proteomes" id="UP000261620"/>
    </source>
</evidence>
<evidence type="ECO:0000259" key="2">
    <source>
        <dbReference type="PROSITE" id="PS50835"/>
    </source>
</evidence>
<keyword evidence="4" id="KW-1185">Reference proteome</keyword>
<dbReference type="Ensembl" id="ENSMMOT00000011569.1">
    <property type="protein sequence ID" value="ENSMMOP00000011373.1"/>
    <property type="gene ID" value="ENSMMOG00000008750.1"/>
</dbReference>
<reference evidence="3" key="2">
    <citation type="submission" date="2025-09" db="UniProtKB">
        <authorList>
            <consortium name="Ensembl"/>
        </authorList>
    </citation>
    <scope>IDENTIFICATION</scope>
</reference>
<name>A0A3Q3WAD8_MOLML</name>
<feature type="domain" description="Ig-like" evidence="2">
    <location>
        <begin position="26"/>
        <end position="105"/>
    </location>
</feature>
<dbReference type="GO" id="GO:0002250">
    <property type="term" value="P:adaptive immune response"/>
    <property type="evidence" value="ECO:0007669"/>
    <property type="project" value="InterPro"/>
</dbReference>
<dbReference type="GO" id="GO:0016020">
    <property type="term" value="C:membrane"/>
    <property type="evidence" value="ECO:0007669"/>
    <property type="project" value="InterPro"/>
</dbReference>
<proteinExistence type="predicted"/>
<dbReference type="InterPro" id="IPR013783">
    <property type="entry name" value="Ig-like_fold"/>
</dbReference>
<keyword evidence="1" id="KW-0732">Signal</keyword>
<protein>
    <recommendedName>
        <fullName evidence="2">Ig-like domain-containing protein</fullName>
    </recommendedName>
</protein>
<organism evidence="3 4">
    <name type="scientific">Mola mola</name>
    <name type="common">Ocean sunfish</name>
    <name type="synonym">Tetraodon mola</name>
    <dbReference type="NCBI Taxonomy" id="94237"/>
    <lineage>
        <taxon>Eukaryota</taxon>
        <taxon>Metazoa</taxon>
        <taxon>Chordata</taxon>
        <taxon>Craniata</taxon>
        <taxon>Vertebrata</taxon>
        <taxon>Euteleostomi</taxon>
        <taxon>Actinopterygii</taxon>
        <taxon>Neopterygii</taxon>
        <taxon>Teleostei</taxon>
        <taxon>Neoteleostei</taxon>
        <taxon>Acanthomorphata</taxon>
        <taxon>Eupercaria</taxon>
        <taxon>Tetraodontiformes</taxon>
        <taxon>Molidae</taxon>
        <taxon>Mola</taxon>
    </lineage>
</organism>
<dbReference type="InterPro" id="IPR007110">
    <property type="entry name" value="Ig-like_dom"/>
</dbReference>
<dbReference type="InterPro" id="IPR039090">
    <property type="entry name" value="CD7"/>
</dbReference>
<feature type="chain" id="PRO_5018780416" description="Ig-like domain-containing protein" evidence="1">
    <location>
        <begin position="27"/>
        <end position="239"/>
    </location>
</feature>
<dbReference type="InterPro" id="IPR036179">
    <property type="entry name" value="Ig-like_dom_sf"/>
</dbReference>
<dbReference type="OMA" id="ENHYERP"/>